<dbReference type="InterPro" id="IPR044800">
    <property type="entry name" value="LEC2-like"/>
</dbReference>
<dbReference type="SMART" id="SM01019">
    <property type="entry name" value="B3"/>
    <property type="match status" value="1"/>
</dbReference>
<name>A0A9R0K324_SPIOL</name>
<feature type="region of interest" description="Disordered" evidence="6">
    <location>
        <begin position="194"/>
        <end position="213"/>
    </location>
</feature>
<dbReference type="Proteomes" id="UP000813463">
    <property type="component" value="Chromosome 6"/>
</dbReference>
<keyword evidence="4" id="KW-0804">Transcription</keyword>
<keyword evidence="8" id="KW-1185">Reference proteome</keyword>
<dbReference type="PANTHER" id="PTHR31140:SF2">
    <property type="entry name" value="B3 DOMAIN-CONTAINING TRANSCRIPTION FACTOR NGA2"/>
    <property type="match status" value="1"/>
</dbReference>
<dbReference type="SUPFAM" id="SSF101936">
    <property type="entry name" value="DNA-binding pseudobarrel domain"/>
    <property type="match status" value="1"/>
</dbReference>
<dbReference type="PROSITE" id="PS50863">
    <property type="entry name" value="B3"/>
    <property type="match status" value="1"/>
</dbReference>
<dbReference type="InterPro" id="IPR015300">
    <property type="entry name" value="DNA-bd_pseudobarrel_sf"/>
</dbReference>
<reference evidence="8" key="1">
    <citation type="journal article" date="2021" name="Nat. Commun.">
        <title>Genomic analyses provide insights into spinach domestication and the genetic basis of agronomic traits.</title>
        <authorList>
            <person name="Cai X."/>
            <person name="Sun X."/>
            <person name="Xu C."/>
            <person name="Sun H."/>
            <person name="Wang X."/>
            <person name="Ge C."/>
            <person name="Zhang Z."/>
            <person name="Wang Q."/>
            <person name="Fei Z."/>
            <person name="Jiao C."/>
            <person name="Wang Q."/>
        </authorList>
    </citation>
    <scope>NUCLEOTIDE SEQUENCE [LARGE SCALE GENOMIC DNA]</scope>
    <source>
        <strain evidence="8">cv. Varoflay</strain>
    </source>
</reference>
<dbReference type="CDD" id="cd10017">
    <property type="entry name" value="B3_DNA"/>
    <property type="match status" value="1"/>
</dbReference>
<evidence type="ECO:0000256" key="6">
    <source>
        <dbReference type="SAM" id="MobiDB-lite"/>
    </source>
</evidence>
<sequence length="488" mass="54001">MDYTPSSSTIWNGSPTQIEATTTTSAMMRNVEEEDDEGNNKSVVIIEREHMFDKVVTPSDVGKLNRLVIPKQHAEKHFPLDSSNNEKGLLLNFEDRTGKSWRFRYSYWNSSQSYVMTKGWSRFVKEKKLDAGDIVSFQRGVGEVGKDKLFIDWRRRPDNSSPGLLSYPLQSYHHQYNHRSAAAGWGSSSNSNSPSSTFVLRSHPHSHPYPQPYPYPSPQGSTVWDHQGTPHLSNMSLMNVLPSQSYPPRRGTGNNNTSGLGLGHYGYGYGYGNVVNPYPVTGSLIFLRSSPSSITTSSTSAVGAAAATSSVLLPVPESEVNHPYFHHHHHRQQGGGGTVMEVQREEPMVYESVPVVQGKAAAKRLRLFGVNMECPISHQTHDFDILSSPLASSSTPNHPSSHHHHHYHHPQQQKQQQQQQQQHPTTMAISMGPPSSSSSSSFPSSPSNQLLPLQLRSLQYHGTTSPTTPPEKGKSPTSSSSMSLDLDI</sequence>
<dbReference type="GeneID" id="110795975"/>
<dbReference type="AlphaFoldDB" id="A0A9R0K324"/>
<gene>
    <name evidence="9" type="primary">LOC110795975</name>
</gene>
<dbReference type="KEGG" id="soe:110795975"/>
<dbReference type="InterPro" id="IPR003340">
    <property type="entry name" value="B3_DNA-bd"/>
</dbReference>
<dbReference type="Gene3D" id="2.40.330.10">
    <property type="entry name" value="DNA-binding pseudobarrel domain"/>
    <property type="match status" value="1"/>
</dbReference>
<protein>
    <submittedName>
        <fullName evidence="9">B3 domain-containing transcription factor NGA3-like</fullName>
    </submittedName>
</protein>
<proteinExistence type="predicted"/>
<dbReference type="RefSeq" id="XP_021856706.2">
    <property type="nucleotide sequence ID" value="XM_022001014.2"/>
</dbReference>
<comment type="subcellular location">
    <subcellularLocation>
        <location evidence="1">Nucleus</location>
    </subcellularLocation>
</comment>
<keyword evidence="2" id="KW-0805">Transcription regulation</keyword>
<dbReference type="Pfam" id="PF02362">
    <property type="entry name" value="B3"/>
    <property type="match status" value="1"/>
</dbReference>
<evidence type="ECO:0000256" key="4">
    <source>
        <dbReference type="ARBA" id="ARBA00023163"/>
    </source>
</evidence>
<dbReference type="GO" id="GO:0005634">
    <property type="term" value="C:nucleus"/>
    <property type="evidence" value="ECO:0007669"/>
    <property type="project" value="UniProtKB-SubCell"/>
</dbReference>
<evidence type="ECO:0000313" key="8">
    <source>
        <dbReference type="Proteomes" id="UP000813463"/>
    </source>
</evidence>
<keyword evidence="3" id="KW-0238">DNA-binding</keyword>
<reference evidence="9" key="2">
    <citation type="submission" date="2025-08" db="UniProtKB">
        <authorList>
            <consortium name="RefSeq"/>
        </authorList>
    </citation>
    <scope>IDENTIFICATION</scope>
    <source>
        <tissue evidence="9">Leaf</tissue>
    </source>
</reference>
<feature type="compositionally biased region" description="Low complexity" evidence="6">
    <location>
        <begin position="412"/>
        <end position="424"/>
    </location>
</feature>
<feature type="compositionally biased region" description="Basic residues" evidence="6">
    <location>
        <begin position="400"/>
        <end position="411"/>
    </location>
</feature>
<evidence type="ECO:0000256" key="2">
    <source>
        <dbReference type="ARBA" id="ARBA00023015"/>
    </source>
</evidence>
<accession>A0A9R0K324</accession>
<evidence type="ECO:0000256" key="3">
    <source>
        <dbReference type="ARBA" id="ARBA00023125"/>
    </source>
</evidence>
<dbReference type="PANTHER" id="PTHR31140">
    <property type="entry name" value="B3 DOMAIN-CONTAINING TRANSCRIPTION FACTOR ABI3"/>
    <property type="match status" value="1"/>
</dbReference>
<keyword evidence="5" id="KW-0539">Nucleus</keyword>
<evidence type="ECO:0000313" key="9">
    <source>
        <dbReference type="RefSeq" id="XP_021856706.2"/>
    </source>
</evidence>
<feature type="domain" description="TF-B3" evidence="7">
    <location>
        <begin position="52"/>
        <end position="157"/>
    </location>
</feature>
<evidence type="ECO:0000259" key="7">
    <source>
        <dbReference type="PROSITE" id="PS50863"/>
    </source>
</evidence>
<feature type="compositionally biased region" description="Low complexity" evidence="6">
    <location>
        <begin position="433"/>
        <end position="466"/>
    </location>
</feature>
<dbReference type="GO" id="GO:0003700">
    <property type="term" value="F:DNA-binding transcription factor activity"/>
    <property type="evidence" value="ECO:0007669"/>
    <property type="project" value="InterPro"/>
</dbReference>
<dbReference type="GO" id="GO:0003677">
    <property type="term" value="F:DNA binding"/>
    <property type="evidence" value="ECO:0007669"/>
    <property type="project" value="UniProtKB-KW"/>
</dbReference>
<feature type="region of interest" description="Disordered" evidence="6">
    <location>
        <begin position="387"/>
        <end position="488"/>
    </location>
</feature>
<organism evidence="8 9">
    <name type="scientific">Spinacia oleracea</name>
    <name type="common">Spinach</name>
    <dbReference type="NCBI Taxonomy" id="3562"/>
    <lineage>
        <taxon>Eukaryota</taxon>
        <taxon>Viridiplantae</taxon>
        <taxon>Streptophyta</taxon>
        <taxon>Embryophyta</taxon>
        <taxon>Tracheophyta</taxon>
        <taxon>Spermatophyta</taxon>
        <taxon>Magnoliopsida</taxon>
        <taxon>eudicotyledons</taxon>
        <taxon>Gunneridae</taxon>
        <taxon>Pentapetalae</taxon>
        <taxon>Caryophyllales</taxon>
        <taxon>Chenopodiaceae</taxon>
        <taxon>Chenopodioideae</taxon>
        <taxon>Anserineae</taxon>
        <taxon>Spinacia</taxon>
    </lineage>
</organism>
<evidence type="ECO:0000256" key="5">
    <source>
        <dbReference type="ARBA" id="ARBA00023242"/>
    </source>
</evidence>
<evidence type="ECO:0000256" key="1">
    <source>
        <dbReference type="ARBA" id="ARBA00004123"/>
    </source>
</evidence>